<dbReference type="RefSeq" id="WP_381488368.1">
    <property type="nucleotide sequence ID" value="NZ_JBHTIK010000004.1"/>
</dbReference>
<dbReference type="Pfam" id="PF13649">
    <property type="entry name" value="Methyltransf_25"/>
    <property type="match status" value="1"/>
</dbReference>
<name>A0ABW3C2I9_SPHXN</name>
<dbReference type="GO" id="GO:0032259">
    <property type="term" value="P:methylation"/>
    <property type="evidence" value="ECO:0007669"/>
    <property type="project" value="UniProtKB-KW"/>
</dbReference>
<sequence>MNRAAANIMGLYERHAAAWTAARKAAPVLEMAWLERFEAALPVPSHVLDIGCGSGEPIACFLRARHHEVMGVDSSKTMIDMFLKACPDAETIVADMRCLSLGRRFGGLIAWDSFFHLPPDGQRHMFGVFGAHALPGAMLMFTSGPAAGEAIGKLEGEDLYHASLGGPEYRQLLDLAGFDVVAQVNEDPGCGGRTVWLAKQR</sequence>
<keyword evidence="2" id="KW-0489">Methyltransferase</keyword>
<proteinExistence type="predicted"/>
<gene>
    <name evidence="2" type="ORF">ACFQ00_07295</name>
</gene>
<dbReference type="InterPro" id="IPR029063">
    <property type="entry name" value="SAM-dependent_MTases_sf"/>
</dbReference>
<comment type="caution">
    <text evidence="2">The sequence shown here is derived from an EMBL/GenBank/DDBJ whole genome shotgun (WGS) entry which is preliminary data.</text>
</comment>
<evidence type="ECO:0000259" key="1">
    <source>
        <dbReference type="Pfam" id="PF13649"/>
    </source>
</evidence>
<dbReference type="EMBL" id="JBHTIK010000004">
    <property type="protein sequence ID" value="MFD0848124.1"/>
    <property type="molecule type" value="Genomic_DNA"/>
</dbReference>
<dbReference type="Proteomes" id="UP001597124">
    <property type="component" value="Unassembled WGS sequence"/>
</dbReference>
<evidence type="ECO:0000313" key="3">
    <source>
        <dbReference type="Proteomes" id="UP001597124"/>
    </source>
</evidence>
<organism evidence="2 3">
    <name type="scientific">Sphingosinicella xenopeptidilytica</name>
    <dbReference type="NCBI Taxonomy" id="364098"/>
    <lineage>
        <taxon>Bacteria</taxon>
        <taxon>Pseudomonadati</taxon>
        <taxon>Pseudomonadota</taxon>
        <taxon>Alphaproteobacteria</taxon>
        <taxon>Sphingomonadales</taxon>
        <taxon>Sphingosinicellaceae</taxon>
        <taxon>Sphingosinicella</taxon>
    </lineage>
</organism>
<dbReference type="GO" id="GO:0008168">
    <property type="term" value="F:methyltransferase activity"/>
    <property type="evidence" value="ECO:0007669"/>
    <property type="project" value="UniProtKB-KW"/>
</dbReference>
<keyword evidence="3" id="KW-1185">Reference proteome</keyword>
<reference evidence="3" key="1">
    <citation type="journal article" date="2019" name="Int. J. Syst. Evol. Microbiol.">
        <title>The Global Catalogue of Microorganisms (GCM) 10K type strain sequencing project: providing services to taxonomists for standard genome sequencing and annotation.</title>
        <authorList>
            <consortium name="The Broad Institute Genomics Platform"/>
            <consortium name="The Broad Institute Genome Sequencing Center for Infectious Disease"/>
            <person name="Wu L."/>
            <person name="Ma J."/>
        </authorList>
    </citation>
    <scope>NUCLEOTIDE SEQUENCE [LARGE SCALE GENOMIC DNA]</scope>
    <source>
        <strain evidence="3">CCUG 52537</strain>
    </source>
</reference>
<dbReference type="InterPro" id="IPR041698">
    <property type="entry name" value="Methyltransf_25"/>
</dbReference>
<feature type="domain" description="Methyltransferase" evidence="1">
    <location>
        <begin position="47"/>
        <end position="126"/>
    </location>
</feature>
<keyword evidence="2" id="KW-0808">Transferase</keyword>
<dbReference type="CDD" id="cd02440">
    <property type="entry name" value="AdoMet_MTases"/>
    <property type="match status" value="1"/>
</dbReference>
<accession>A0ABW3C2I9</accession>
<protein>
    <submittedName>
        <fullName evidence="2">Class I SAM-dependent methyltransferase</fullName>
    </submittedName>
</protein>
<evidence type="ECO:0000313" key="2">
    <source>
        <dbReference type="EMBL" id="MFD0848124.1"/>
    </source>
</evidence>
<dbReference type="Gene3D" id="3.40.50.150">
    <property type="entry name" value="Vaccinia Virus protein VP39"/>
    <property type="match status" value="1"/>
</dbReference>
<dbReference type="SUPFAM" id="SSF53335">
    <property type="entry name" value="S-adenosyl-L-methionine-dependent methyltransferases"/>
    <property type="match status" value="1"/>
</dbReference>